<evidence type="ECO:0000256" key="3">
    <source>
        <dbReference type="ARBA" id="ARBA00022705"/>
    </source>
</evidence>
<dbReference type="PANTHER" id="PTHR13395:SF6">
    <property type="entry name" value="SISTER CHROMATID COHESION PROTEIN DCC1"/>
    <property type="match status" value="1"/>
</dbReference>
<dbReference type="GO" id="GO:0000775">
    <property type="term" value="C:chromosome, centromeric region"/>
    <property type="evidence" value="ECO:0007669"/>
    <property type="project" value="TreeGrafter"/>
</dbReference>
<reference evidence="4 5" key="1">
    <citation type="submission" date="2019-10" db="EMBL/GenBank/DDBJ databases">
        <title>Assembly and Annotation for the nematode Trichostrongylus colubriformis.</title>
        <authorList>
            <person name="Martin J."/>
        </authorList>
    </citation>
    <scope>NUCLEOTIDE SEQUENCE [LARGE SCALE GENOMIC DNA]</scope>
    <source>
        <strain evidence="4">G859</strain>
        <tissue evidence="4">Whole worm</tissue>
    </source>
</reference>
<proteinExistence type="inferred from homology"/>
<protein>
    <recommendedName>
        <fullName evidence="2">Sister chromatid cohesion protein DCC1</fullName>
    </recommendedName>
</protein>
<dbReference type="AlphaFoldDB" id="A0AAN8ICW0"/>
<organism evidence="4 5">
    <name type="scientific">Trichostrongylus colubriformis</name>
    <name type="common">Black scour worm</name>
    <dbReference type="NCBI Taxonomy" id="6319"/>
    <lineage>
        <taxon>Eukaryota</taxon>
        <taxon>Metazoa</taxon>
        <taxon>Ecdysozoa</taxon>
        <taxon>Nematoda</taxon>
        <taxon>Chromadorea</taxon>
        <taxon>Rhabditida</taxon>
        <taxon>Rhabditina</taxon>
        <taxon>Rhabditomorpha</taxon>
        <taxon>Strongyloidea</taxon>
        <taxon>Trichostrongylidae</taxon>
        <taxon>Trichostrongylus</taxon>
    </lineage>
</organism>
<dbReference type="GO" id="GO:0006260">
    <property type="term" value="P:DNA replication"/>
    <property type="evidence" value="ECO:0007669"/>
    <property type="project" value="UniProtKB-KW"/>
</dbReference>
<dbReference type="GO" id="GO:0000785">
    <property type="term" value="C:chromatin"/>
    <property type="evidence" value="ECO:0007669"/>
    <property type="project" value="TreeGrafter"/>
</dbReference>
<dbReference type="InterPro" id="IPR019128">
    <property type="entry name" value="Dcc1"/>
</dbReference>
<dbReference type="Proteomes" id="UP001331761">
    <property type="component" value="Unassembled WGS sequence"/>
</dbReference>
<dbReference type="PANTHER" id="PTHR13395">
    <property type="entry name" value="SISTER CHROMATID COHESION PROTEIN DCC1-RELATED"/>
    <property type="match status" value="1"/>
</dbReference>
<gene>
    <name evidence="4" type="ORF">GCK32_011291</name>
</gene>
<sequence length="421" mass="48106">MDNFVKRTPKPKEVNEISPFTAERNARQIVNHQSKAPTLDDVTALLRVVREEEGVKAEIQQLQFTEKFPLHDYKLVQLPKEILNIMKAGDKLVFRGDRQDEVALCTASSTYLVKEVETSNSLLILPTLKAEMDVGDTGEKHLTIAPINTISQHYLELQKIPCVSIHKLRDLLQLNRLPWDWLTNDSSNDSYSMEMLLDHVQMSEGELISALREMPVVEHNGKLRWLSNDLQDKLLNLIVEAFDDLSMPSINITHLTASNLRAFLPENVTDAVIDWFLEKMCSKTEEGDYNVNPEPFVRARAAQLLRAVAKLEMTTFEKLLDEMLPVGITMQPSHLLGICVHSENVRGKFISYLSAEDLPENPRARLDVLFSMQKLWTLEEVSPFLRDICSNSKDMEVLMYGMCRSLYREDGTKCFCSLRPV</sequence>
<keyword evidence="5" id="KW-1185">Reference proteome</keyword>
<evidence type="ECO:0000313" key="5">
    <source>
        <dbReference type="Proteomes" id="UP001331761"/>
    </source>
</evidence>
<dbReference type="EMBL" id="WIXE01019850">
    <property type="protein sequence ID" value="KAK5969704.1"/>
    <property type="molecule type" value="Genomic_DNA"/>
</dbReference>
<dbReference type="GO" id="GO:0034088">
    <property type="term" value="P:maintenance of mitotic sister chromatid cohesion"/>
    <property type="evidence" value="ECO:0007669"/>
    <property type="project" value="TreeGrafter"/>
</dbReference>
<evidence type="ECO:0000256" key="2">
    <source>
        <dbReference type="ARBA" id="ARBA00017682"/>
    </source>
</evidence>
<accession>A0AAN8ICW0</accession>
<comment type="caution">
    <text evidence="4">The sequence shown here is derived from an EMBL/GenBank/DDBJ whole genome shotgun (WGS) entry which is preliminary data.</text>
</comment>
<comment type="similarity">
    <text evidence="1">Belongs to the DCC1 family.</text>
</comment>
<keyword evidence="3" id="KW-0235">DNA replication</keyword>
<evidence type="ECO:0000313" key="4">
    <source>
        <dbReference type="EMBL" id="KAK5969704.1"/>
    </source>
</evidence>
<dbReference type="GO" id="GO:0031390">
    <property type="term" value="C:Ctf18 RFC-like complex"/>
    <property type="evidence" value="ECO:0007669"/>
    <property type="project" value="InterPro"/>
</dbReference>
<dbReference type="Pfam" id="PF09724">
    <property type="entry name" value="Dcc1"/>
    <property type="match status" value="1"/>
</dbReference>
<evidence type="ECO:0000256" key="1">
    <source>
        <dbReference type="ARBA" id="ARBA00007017"/>
    </source>
</evidence>
<name>A0AAN8ICW0_TRICO</name>